<gene>
    <name evidence="1" type="ORF">K1T71_000823</name>
</gene>
<evidence type="ECO:0000313" key="2">
    <source>
        <dbReference type="Proteomes" id="UP000824533"/>
    </source>
</evidence>
<dbReference type="Proteomes" id="UP000824533">
    <property type="component" value="Linkage Group LG01"/>
</dbReference>
<evidence type="ECO:0000313" key="1">
    <source>
        <dbReference type="EMBL" id="KAJ0184400.1"/>
    </source>
</evidence>
<protein>
    <submittedName>
        <fullName evidence="1">Uncharacterized protein</fullName>
    </submittedName>
</protein>
<name>A0ACC1DKH6_9NEOP</name>
<keyword evidence="2" id="KW-1185">Reference proteome</keyword>
<reference evidence="1 2" key="1">
    <citation type="journal article" date="2021" name="Front. Genet.">
        <title>Chromosome-Level Genome Assembly Reveals Significant Gene Expansion in the Toll and IMD Signaling Pathways of Dendrolimus kikuchii.</title>
        <authorList>
            <person name="Zhou J."/>
            <person name="Wu P."/>
            <person name="Xiong Z."/>
            <person name="Liu N."/>
            <person name="Zhao N."/>
            <person name="Ji M."/>
            <person name="Qiu Y."/>
            <person name="Yang B."/>
        </authorList>
    </citation>
    <scope>NUCLEOTIDE SEQUENCE [LARGE SCALE GENOMIC DNA]</scope>
    <source>
        <strain evidence="1">Ann1</strain>
    </source>
</reference>
<proteinExistence type="predicted"/>
<accession>A0ACC1DKH6</accession>
<organism evidence="1 2">
    <name type="scientific">Dendrolimus kikuchii</name>
    <dbReference type="NCBI Taxonomy" id="765133"/>
    <lineage>
        <taxon>Eukaryota</taxon>
        <taxon>Metazoa</taxon>
        <taxon>Ecdysozoa</taxon>
        <taxon>Arthropoda</taxon>
        <taxon>Hexapoda</taxon>
        <taxon>Insecta</taxon>
        <taxon>Pterygota</taxon>
        <taxon>Neoptera</taxon>
        <taxon>Endopterygota</taxon>
        <taxon>Lepidoptera</taxon>
        <taxon>Glossata</taxon>
        <taxon>Ditrysia</taxon>
        <taxon>Bombycoidea</taxon>
        <taxon>Lasiocampidae</taxon>
        <taxon>Dendrolimus</taxon>
    </lineage>
</organism>
<dbReference type="EMBL" id="CM034387">
    <property type="protein sequence ID" value="KAJ0184400.1"/>
    <property type="molecule type" value="Genomic_DNA"/>
</dbReference>
<comment type="caution">
    <text evidence="1">The sequence shown here is derived from an EMBL/GenBank/DDBJ whole genome shotgun (WGS) entry which is preliminary data.</text>
</comment>
<sequence>MDLNILHAEEDLKFDFETANPICRCCLSTDRRMFNSEPIASYLNELTGVNMQTFDSLPLRICYECCSYLYKAIKFKQRVLKAHSILYEYVTRCTPFTIEAKDPELNRYASPLLRCTPVLVFETNGKGRQGFQKVLSHKKELTRSKLNDIDLLPTTSGLKAEDDVKQEFRFSDYDDNIPLEEISENISQCNDEDIISDLKVENEVTEAASSKRKKRIKNGVKKKQRVDQTQEIEMEVKGRSIRRSLELDPSKIRVIQLNPEEQIKMREEESKASLKFPYQCHLCFKGFNFESKLVNHMQKHSPSRGPYECKTCKMYLPTPYSYSVHRLIHTQRYECVVCSRRMIDKPSILDHYRSQHEGLTSVFTCQICGKISTNSKTHRGHMRNHHADEGRPKCDQCGKSFVNKDSLHSHMQIHAGVKNYECAICGARFRTRSQIKHHHLKHSTEKKYYCVECDTRFKTAQALKTHLKKSIKHIDIESLRYPCLRCEKRFNTEAALSHHTLVQHEGVRGHRCEECGAALATANSLNKHIHSVHKGKRAEAKHVCDTCGKAFRGKSVLVNHVRTHTGEKPFECTYCGRKFGQRTAMRTHVNFIHLKIRRRAKIKPEISPELRGAKFVQMLAKEENPLVYETWREPANCDVFYQIEAT</sequence>